<dbReference type="Proteomes" id="UP001501671">
    <property type="component" value="Unassembled WGS sequence"/>
</dbReference>
<dbReference type="SUPFAM" id="SSF89796">
    <property type="entry name" value="CoA-transferase family III (CaiB/BaiF)"/>
    <property type="match status" value="1"/>
</dbReference>
<dbReference type="Gene3D" id="3.40.50.10540">
    <property type="entry name" value="Crotonobetainyl-coa:carnitine coa-transferase, domain 1"/>
    <property type="match status" value="1"/>
</dbReference>
<dbReference type="PANTHER" id="PTHR48207">
    <property type="entry name" value="SUCCINATE--HYDROXYMETHYLGLUTARATE COA-TRANSFERASE"/>
    <property type="match status" value="1"/>
</dbReference>
<comment type="caution">
    <text evidence="2">The sequence shown here is derived from an EMBL/GenBank/DDBJ whole genome shotgun (WGS) entry which is preliminary data.</text>
</comment>
<dbReference type="InterPro" id="IPR003673">
    <property type="entry name" value="CoA-Trfase_fam_III"/>
</dbReference>
<dbReference type="Gene3D" id="3.30.1540.10">
    <property type="entry name" value="formyl-coa transferase, domain 3"/>
    <property type="match status" value="1"/>
</dbReference>
<organism evidence="2 3">
    <name type="scientific">Pigmentiphaga soli</name>
    <dbReference type="NCBI Taxonomy" id="1007095"/>
    <lineage>
        <taxon>Bacteria</taxon>
        <taxon>Pseudomonadati</taxon>
        <taxon>Pseudomonadota</taxon>
        <taxon>Betaproteobacteria</taxon>
        <taxon>Burkholderiales</taxon>
        <taxon>Alcaligenaceae</taxon>
        <taxon>Pigmentiphaga</taxon>
    </lineage>
</organism>
<dbReference type="PANTHER" id="PTHR48207:SF3">
    <property type="entry name" value="SUCCINATE--HYDROXYMETHYLGLUTARATE COA-TRANSFERASE"/>
    <property type="match status" value="1"/>
</dbReference>
<keyword evidence="1" id="KW-0808">Transferase</keyword>
<protein>
    <submittedName>
        <fullName evidence="2">CaiB/BaiF CoA-transferase family protein</fullName>
    </submittedName>
</protein>
<reference evidence="3" key="1">
    <citation type="journal article" date="2019" name="Int. J. Syst. Evol. Microbiol.">
        <title>The Global Catalogue of Microorganisms (GCM) 10K type strain sequencing project: providing services to taxonomists for standard genome sequencing and annotation.</title>
        <authorList>
            <consortium name="The Broad Institute Genomics Platform"/>
            <consortium name="The Broad Institute Genome Sequencing Center for Infectious Disease"/>
            <person name="Wu L."/>
            <person name="Ma J."/>
        </authorList>
    </citation>
    <scope>NUCLEOTIDE SEQUENCE [LARGE SCALE GENOMIC DNA]</scope>
    <source>
        <strain evidence="3">JCM 17666</strain>
    </source>
</reference>
<gene>
    <name evidence="2" type="ORF">GCM10023144_09250</name>
</gene>
<name>A0ABP8GKQ9_9BURK</name>
<dbReference type="InterPro" id="IPR050483">
    <property type="entry name" value="CoA-transferase_III_domain"/>
</dbReference>
<dbReference type="RefSeq" id="WP_345246810.1">
    <property type="nucleotide sequence ID" value="NZ_BAABFO010000003.1"/>
</dbReference>
<sequence>MSQDHAAGKPLAGIRILDFTRVLAGPYCAMLLGDLGADVVKVESPGEGDLTRRQGPPFHHGMGMTYLAANRNKRSIALDLRSDDGRRVARELAGRADVVLENFRPGVMRKLGLDYESLAPDHPGLIYASISGMGASGPDRDVGAFDVTIQAIGGYMSITGEPDGAPVKLGNSAMDIVAGTNCHAAVLAALLHRAATGKGQKIETSLLESQVAFLANAALEYLVAGSVPRRWGSEHSQQVPYKAFRTADGWLVIGAGFQGLFERLAQALGREDWISDPRYASLPARVEHRRSLYAELDPIVRRHTTVELIALLEPAGIPCAPVNDIRQVFEHRQVKHREMVVPLQHPVYGALPQLGAAAKFSGFDITAGWTPPPLLGEHGEQVLHDWLE</sequence>
<dbReference type="Pfam" id="PF02515">
    <property type="entry name" value="CoA_transf_3"/>
    <property type="match status" value="1"/>
</dbReference>
<evidence type="ECO:0000256" key="1">
    <source>
        <dbReference type="ARBA" id="ARBA00022679"/>
    </source>
</evidence>
<keyword evidence="3" id="KW-1185">Reference proteome</keyword>
<proteinExistence type="predicted"/>
<dbReference type="InterPro" id="IPR023606">
    <property type="entry name" value="CoA-Trfase_III_dom_1_sf"/>
</dbReference>
<dbReference type="EMBL" id="BAABFO010000003">
    <property type="protein sequence ID" value="GAA4326147.1"/>
    <property type="molecule type" value="Genomic_DNA"/>
</dbReference>
<accession>A0ABP8GKQ9</accession>
<dbReference type="InterPro" id="IPR044855">
    <property type="entry name" value="CoA-Trfase_III_dom3_sf"/>
</dbReference>
<evidence type="ECO:0000313" key="2">
    <source>
        <dbReference type="EMBL" id="GAA4326147.1"/>
    </source>
</evidence>
<evidence type="ECO:0000313" key="3">
    <source>
        <dbReference type="Proteomes" id="UP001501671"/>
    </source>
</evidence>